<dbReference type="InterPro" id="IPR011008">
    <property type="entry name" value="Dimeric_a/b-barrel"/>
</dbReference>
<keyword evidence="5" id="KW-1185">Reference proteome</keyword>
<name>A0A543N9I8_9ACTN</name>
<protein>
    <recommendedName>
        <fullName evidence="3">YCII-related domain-containing protein</fullName>
    </recommendedName>
</protein>
<dbReference type="Pfam" id="PF03795">
    <property type="entry name" value="YCII"/>
    <property type="match status" value="1"/>
</dbReference>
<dbReference type="PANTHER" id="PTHR35174">
    <property type="entry name" value="BLL7171 PROTEIN-RELATED"/>
    <property type="match status" value="1"/>
</dbReference>
<dbReference type="Proteomes" id="UP000317422">
    <property type="component" value="Unassembled WGS sequence"/>
</dbReference>
<evidence type="ECO:0000313" key="4">
    <source>
        <dbReference type="EMBL" id="TQN28496.1"/>
    </source>
</evidence>
<feature type="domain" description="YCII-related" evidence="3">
    <location>
        <begin position="1"/>
        <end position="112"/>
    </location>
</feature>
<dbReference type="AlphaFoldDB" id="A0A543N9I8"/>
<evidence type="ECO:0000313" key="5">
    <source>
        <dbReference type="Proteomes" id="UP000317422"/>
    </source>
</evidence>
<feature type="region of interest" description="Disordered" evidence="2">
    <location>
        <begin position="119"/>
        <end position="139"/>
    </location>
</feature>
<organism evidence="4 5">
    <name type="scientific">Haloactinospora alba</name>
    <dbReference type="NCBI Taxonomy" id="405555"/>
    <lineage>
        <taxon>Bacteria</taxon>
        <taxon>Bacillati</taxon>
        <taxon>Actinomycetota</taxon>
        <taxon>Actinomycetes</taxon>
        <taxon>Streptosporangiales</taxon>
        <taxon>Nocardiopsidaceae</taxon>
        <taxon>Haloactinospora</taxon>
    </lineage>
</organism>
<dbReference type="EMBL" id="VFQC01000002">
    <property type="protein sequence ID" value="TQN28496.1"/>
    <property type="molecule type" value="Genomic_DNA"/>
</dbReference>
<dbReference type="Gene3D" id="3.30.70.1060">
    <property type="entry name" value="Dimeric alpha+beta barrel"/>
    <property type="match status" value="1"/>
</dbReference>
<feature type="compositionally biased region" description="Basic and acidic residues" evidence="2">
    <location>
        <begin position="122"/>
        <end position="139"/>
    </location>
</feature>
<dbReference type="InterPro" id="IPR005545">
    <property type="entry name" value="YCII"/>
</dbReference>
<dbReference type="SUPFAM" id="SSF54909">
    <property type="entry name" value="Dimeric alpha+beta barrel"/>
    <property type="match status" value="1"/>
</dbReference>
<evidence type="ECO:0000256" key="1">
    <source>
        <dbReference type="ARBA" id="ARBA00007689"/>
    </source>
</evidence>
<sequence>MRFMMMIKGDASTEAGVMPTQQELDAMTAYNEELVRAGVMLSGEGLHPTSAGARVRFSDGQATVVDGPFSEAKEVVAGFWLLEVASRSEALEWARRCPVGGEGEIEVRQVFEASDFGEEFTPELREREESQRARIADQH</sequence>
<dbReference type="RefSeq" id="WP_141925541.1">
    <property type="nucleotide sequence ID" value="NZ_VFQC01000002.1"/>
</dbReference>
<comment type="caution">
    <text evidence="4">The sequence shown here is derived from an EMBL/GenBank/DDBJ whole genome shotgun (WGS) entry which is preliminary data.</text>
</comment>
<gene>
    <name evidence="4" type="ORF">FHX37_3841</name>
</gene>
<dbReference type="OrthoDB" id="668782at2"/>
<proteinExistence type="inferred from homology"/>
<reference evidence="4 5" key="1">
    <citation type="submission" date="2019-06" db="EMBL/GenBank/DDBJ databases">
        <title>Sequencing the genomes of 1000 actinobacteria strains.</title>
        <authorList>
            <person name="Klenk H.-P."/>
        </authorList>
    </citation>
    <scope>NUCLEOTIDE SEQUENCE [LARGE SCALE GENOMIC DNA]</scope>
    <source>
        <strain evidence="4 5">DSM 45015</strain>
    </source>
</reference>
<accession>A0A543N9I8</accession>
<evidence type="ECO:0000259" key="3">
    <source>
        <dbReference type="Pfam" id="PF03795"/>
    </source>
</evidence>
<evidence type="ECO:0000256" key="2">
    <source>
        <dbReference type="SAM" id="MobiDB-lite"/>
    </source>
</evidence>
<comment type="similarity">
    <text evidence="1">Belongs to the YciI family.</text>
</comment>
<dbReference type="PANTHER" id="PTHR35174:SF4">
    <property type="entry name" value="BLL7163 PROTEIN"/>
    <property type="match status" value="1"/>
</dbReference>